<dbReference type="EMBL" id="SNRY01000058">
    <property type="protein sequence ID" value="KAA6348873.1"/>
    <property type="molecule type" value="Genomic_DNA"/>
</dbReference>
<dbReference type="GO" id="GO:0008239">
    <property type="term" value="F:dipeptidyl-peptidase activity"/>
    <property type="evidence" value="ECO:0007669"/>
    <property type="project" value="TreeGrafter"/>
</dbReference>
<dbReference type="InterPro" id="IPR029058">
    <property type="entry name" value="AB_hydrolase_fold"/>
</dbReference>
<dbReference type="InterPro" id="IPR001375">
    <property type="entry name" value="Peptidase_S9_cat"/>
</dbReference>
<evidence type="ECO:0000259" key="1">
    <source>
        <dbReference type="Pfam" id="PF00326"/>
    </source>
</evidence>
<organism evidence="3">
    <name type="scientific">termite gut metagenome</name>
    <dbReference type="NCBI Taxonomy" id="433724"/>
    <lineage>
        <taxon>unclassified sequences</taxon>
        <taxon>metagenomes</taxon>
        <taxon>organismal metagenomes</taxon>
    </lineage>
</organism>
<dbReference type="InterPro" id="IPR002469">
    <property type="entry name" value="Peptidase_S9B_N"/>
</dbReference>
<dbReference type="EC" id="3.4.14.12" evidence="3"/>
<dbReference type="Pfam" id="PF00930">
    <property type="entry name" value="DPPIV_N"/>
    <property type="match status" value="1"/>
</dbReference>
<evidence type="ECO:0000259" key="2">
    <source>
        <dbReference type="Pfam" id="PF00930"/>
    </source>
</evidence>
<name>A0A5J4SUB1_9ZZZZ</name>
<evidence type="ECO:0000313" key="3">
    <source>
        <dbReference type="EMBL" id="KAA6348873.1"/>
    </source>
</evidence>
<sequence length="644" mass="73355">MKRLLYLMMSMAVIPAISAQDKPLTLEDLLPGGETYSQFVPKTNQNVRWQGDSLLFSTDEAKWIADPKTPGKKTPFEQQEEVKKDDLTNEILQSLWDKEGAKPGVVYGKAVHRNEFGITKGTFWSPDKKFLAFYRMDESMVADYPLINISAREAQLKNIKYPMAGMTSHEVTIGIYHTASQQTIYLQTGEPKDHYLTCVSWEPSEKFIYVAELNREQNHLQLNKYAVENGEKVATLFEEHNEHYIEPENALLFFKHSPSQFIWQSKRDGYNHLYLYTTGGKLLKQITGGKFDVSSVLGFDAEEKNLFYRSNEGNPIEFQTYKINLKNGKKTQLTSAPGVHRSQLSKSGNYLLDRYGNLNTPLHIDLIHTASGKIQRLQTAENPYTGYALPEITLGSILSADGQTDLYYRLTKPVNFNPEKKYPVIVYVYGGPHSQMVTNAWLGSARGWDIYMAQKGYVIFTLDNRGTSHRGLAFEQVIHRQLGINETADQMEGIQFLKSLPYIDAARIGVHGWSYGGFMTANLMLRHPETFKAGVAGGPVIDWKYYEIMYGERYMDTPEENPEGYEAANMNLLAGNLKGRFLLIHGDEDATVVWQNSLSFLKSCIAAGTYPDYLVYPGQEHNMTGRDKVHLHEKITRYFEDFLK</sequence>
<gene>
    <name evidence="3" type="ORF">EZS27_003673</name>
</gene>
<proteinExistence type="predicted"/>
<protein>
    <submittedName>
        <fullName evidence="3">Prolyl tripeptidyl peptidase</fullName>
        <ecNumber evidence="3">3.4.14.12</ecNumber>
    </submittedName>
</protein>
<dbReference type="GO" id="GO:0006508">
    <property type="term" value="P:proteolysis"/>
    <property type="evidence" value="ECO:0007669"/>
    <property type="project" value="InterPro"/>
</dbReference>
<dbReference type="AlphaFoldDB" id="A0A5J4SUB1"/>
<dbReference type="Pfam" id="PF00326">
    <property type="entry name" value="Peptidase_S9"/>
    <property type="match status" value="1"/>
</dbReference>
<dbReference type="Gene3D" id="2.140.10.30">
    <property type="entry name" value="Dipeptidylpeptidase IV, N-terminal domain"/>
    <property type="match status" value="1"/>
</dbReference>
<dbReference type="GO" id="GO:0008236">
    <property type="term" value="F:serine-type peptidase activity"/>
    <property type="evidence" value="ECO:0007669"/>
    <property type="project" value="InterPro"/>
</dbReference>
<dbReference type="PANTHER" id="PTHR11731">
    <property type="entry name" value="PROTEASE FAMILY S9B,C DIPEPTIDYL-PEPTIDASE IV-RELATED"/>
    <property type="match status" value="1"/>
</dbReference>
<dbReference type="InterPro" id="IPR050278">
    <property type="entry name" value="Serine_Prot_S9B/DPPIV"/>
</dbReference>
<dbReference type="Gene3D" id="3.40.50.1820">
    <property type="entry name" value="alpha/beta hydrolase"/>
    <property type="match status" value="1"/>
</dbReference>
<reference evidence="3" key="1">
    <citation type="submission" date="2019-03" db="EMBL/GenBank/DDBJ databases">
        <title>Single cell metagenomics reveals metabolic interactions within the superorganism composed of flagellate Streblomastix strix and complex community of Bacteroidetes bacteria on its surface.</title>
        <authorList>
            <person name="Treitli S.C."/>
            <person name="Kolisko M."/>
            <person name="Husnik F."/>
            <person name="Keeling P."/>
            <person name="Hampl V."/>
        </authorList>
    </citation>
    <scope>NUCLEOTIDE SEQUENCE</scope>
    <source>
        <strain evidence="3">STM</strain>
    </source>
</reference>
<dbReference type="SUPFAM" id="SSF82171">
    <property type="entry name" value="DPP6 N-terminal domain-like"/>
    <property type="match status" value="1"/>
</dbReference>
<accession>A0A5J4SUB1</accession>
<feature type="domain" description="Dipeptidylpeptidase IV N-terminal" evidence="2">
    <location>
        <begin position="100"/>
        <end position="361"/>
    </location>
</feature>
<comment type="caution">
    <text evidence="3">The sequence shown here is derived from an EMBL/GenBank/DDBJ whole genome shotgun (WGS) entry which is preliminary data.</text>
</comment>
<dbReference type="SUPFAM" id="SSF53474">
    <property type="entry name" value="alpha/beta-Hydrolases"/>
    <property type="match status" value="1"/>
</dbReference>
<feature type="domain" description="Peptidase S9 prolyl oligopeptidase catalytic" evidence="1">
    <location>
        <begin position="450"/>
        <end position="643"/>
    </location>
</feature>
<keyword evidence="3" id="KW-0378">Hydrolase</keyword>
<dbReference type="PANTHER" id="PTHR11731:SF193">
    <property type="entry name" value="DIPEPTIDYL PEPTIDASE 9"/>
    <property type="match status" value="1"/>
</dbReference>